<evidence type="ECO:0000313" key="2">
    <source>
        <dbReference type="EMBL" id="SDB31630.1"/>
    </source>
</evidence>
<dbReference type="Proteomes" id="UP000182508">
    <property type="component" value="Unassembled WGS sequence"/>
</dbReference>
<dbReference type="InterPro" id="IPR016787">
    <property type="entry name" value="UCP021328"/>
</dbReference>
<sequence length="142" mass="17137">MKMTVYFDGAFWTALVEFRDSQNRYKAFSYVFGKEPKNEDILYFLHHDFGKWLSRYDKIEISSSVEASAIAQKKTNPKKMQRELNRAKRKPVISTKAQDVMKELQERLKQERKTQCKEKREAEKVFKYQQKQQKRHQKKKGH</sequence>
<organism evidence="2 3">
    <name type="scientific">Streptococcus henryi</name>
    <dbReference type="NCBI Taxonomy" id="439219"/>
    <lineage>
        <taxon>Bacteria</taxon>
        <taxon>Bacillati</taxon>
        <taxon>Bacillota</taxon>
        <taxon>Bacilli</taxon>
        <taxon>Lactobacillales</taxon>
        <taxon>Streptococcaceae</taxon>
        <taxon>Streptococcus</taxon>
    </lineage>
</organism>
<name>A0A1G6CFI0_9STRE</name>
<dbReference type="STRING" id="439219.SAMN02910293_01571"/>
<reference evidence="2 3" key="1">
    <citation type="submission" date="2016-10" db="EMBL/GenBank/DDBJ databases">
        <authorList>
            <person name="de Groot N.N."/>
        </authorList>
    </citation>
    <scope>NUCLEOTIDE SEQUENCE [LARGE SCALE GENOMIC DNA]</scope>
    <source>
        <strain evidence="2 3">A-4</strain>
    </source>
</reference>
<protein>
    <recommendedName>
        <fullName evidence="4">DUF2992 family protein</fullName>
    </recommendedName>
</protein>
<gene>
    <name evidence="2" type="ORF">SAMN02910293_01571</name>
</gene>
<proteinExistence type="predicted"/>
<evidence type="ECO:0000256" key="1">
    <source>
        <dbReference type="SAM" id="MobiDB-lite"/>
    </source>
</evidence>
<evidence type="ECO:0000313" key="3">
    <source>
        <dbReference type="Proteomes" id="UP000182508"/>
    </source>
</evidence>
<dbReference type="EMBL" id="FMXP01000021">
    <property type="protein sequence ID" value="SDB31630.1"/>
    <property type="molecule type" value="Genomic_DNA"/>
</dbReference>
<dbReference type="Pfam" id="PF11208">
    <property type="entry name" value="DUF2992"/>
    <property type="match status" value="1"/>
</dbReference>
<feature type="region of interest" description="Disordered" evidence="1">
    <location>
        <begin position="111"/>
        <end position="142"/>
    </location>
</feature>
<accession>A0A1G6CFI0</accession>
<dbReference type="AlphaFoldDB" id="A0A1G6CFI0"/>
<dbReference type="RefSeq" id="WP_074486275.1">
    <property type="nucleotide sequence ID" value="NZ_FMXP01000021.1"/>
</dbReference>
<feature type="compositionally biased region" description="Basic and acidic residues" evidence="1">
    <location>
        <begin position="111"/>
        <end position="126"/>
    </location>
</feature>
<dbReference type="PIRSF" id="PIRSF021328">
    <property type="entry name" value="UCP021328"/>
    <property type="match status" value="1"/>
</dbReference>
<evidence type="ECO:0008006" key="4">
    <source>
        <dbReference type="Google" id="ProtNLM"/>
    </source>
</evidence>
<feature type="region of interest" description="Disordered" evidence="1">
    <location>
        <begin position="68"/>
        <end position="96"/>
    </location>
</feature>
<feature type="compositionally biased region" description="Basic residues" evidence="1">
    <location>
        <begin position="132"/>
        <end position="142"/>
    </location>
</feature>
<keyword evidence="3" id="KW-1185">Reference proteome</keyword>